<evidence type="ECO:0000313" key="4">
    <source>
        <dbReference type="EMBL" id="NSJ51068.1"/>
    </source>
</evidence>
<dbReference type="GO" id="GO:0052621">
    <property type="term" value="F:diguanylate cyclase activity"/>
    <property type="evidence" value="ECO:0007669"/>
    <property type="project" value="TreeGrafter"/>
</dbReference>
<reference evidence="4 5" key="1">
    <citation type="journal article" date="2020" name="Cell Host Microbe">
        <title>Functional and Genomic Variation between Human-Derived Isolates of Lachnospiraceae Reveals Inter- and Intra-Species Diversity.</title>
        <authorList>
            <person name="Sorbara M.T."/>
            <person name="Littmann E.R."/>
            <person name="Fontana E."/>
            <person name="Moody T.U."/>
            <person name="Kohout C.E."/>
            <person name="Gjonbalaj M."/>
            <person name="Eaton V."/>
            <person name="Seok R."/>
            <person name="Leiner I.M."/>
            <person name="Pamer E.G."/>
        </authorList>
    </citation>
    <scope>NUCLEOTIDE SEQUENCE [LARGE SCALE GENOMIC DNA]</scope>
    <source>
        <strain evidence="4 5">MSK.1.17</strain>
    </source>
</reference>
<dbReference type="InterPro" id="IPR029787">
    <property type="entry name" value="Nucleotide_cyclase"/>
</dbReference>
<keyword evidence="5" id="KW-1185">Reference proteome</keyword>
<feature type="domain" description="GGDEF" evidence="2">
    <location>
        <begin position="511"/>
        <end position="645"/>
    </location>
</feature>
<evidence type="ECO:0000313" key="5">
    <source>
        <dbReference type="Proteomes" id="UP000669239"/>
    </source>
</evidence>
<feature type="transmembrane region" description="Helical" evidence="1">
    <location>
        <begin position="296"/>
        <end position="322"/>
    </location>
</feature>
<dbReference type="CDD" id="cd01949">
    <property type="entry name" value="GGDEF"/>
    <property type="match status" value="1"/>
</dbReference>
<keyword evidence="1" id="KW-0812">Transmembrane</keyword>
<dbReference type="PANTHER" id="PTHR45138:SF6">
    <property type="entry name" value="DIGUANYLATE CYCLASE DGCN"/>
    <property type="match status" value="1"/>
</dbReference>
<dbReference type="InterPro" id="IPR043128">
    <property type="entry name" value="Rev_trsase/Diguanyl_cyclase"/>
</dbReference>
<dbReference type="InterPro" id="IPR000160">
    <property type="entry name" value="GGDEF_dom"/>
</dbReference>
<dbReference type="GO" id="GO:0005886">
    <property type="term" value="C:plasma membrane"/>
    <property type="evidence" value="ECO:0007669"/>
    <property type="project" value="TreeGrafter"/>
</dbReference>
<accession>A0AAW5BZX3</accession>
<dbReference type="Pfam" id="PF00990">
    <property type="entry name" value="GGDEF"/>
    <property type="match status" value="1"/>
</dbReference>
<dbReference type="NCBIfam" id="TIGR00254">
    <property type="entry name" value="GGDEF"/>
    <property type="match status" value="1"/>
</dbReference>
<dbReference type="EMBL" id="JAKNGE010000018">
    <property type="protein sequence ID" value="MCG4746832.1"/>
    <property type="molecule type" value="Genomic_DNA"/>
</dbReference>
<dbReference type="GO" id="GO:1902201">
    <property type="term" value="P:negative regulation of bacterial-type flagellum-dependent cell motility"/>
    <property type="evidence" value="ECO:0007669"/>
    <property type="project" value="TreeGrafter"/>
</dbReference>
<keyword evidence="1" id="KW-0472">Membrane</keyword>
<evidence type="ECO:0000313" key="6">
    <source>
        <dbReference type="Proteomes" id="UP001299608"/>
    </source>
</evidence>
<proteinExistence type="predicted"/>
<dbReference type="RefSeq" id="WP_165642754.1">
    <property type="nucleotide sequence ID" value="NZ_JAAITT010000034.1"/>
</dbReference>
<sequence>MKKYLLSNRVRNAILLAILLQSVIFGIGLLVTGTFSGTVNRPYKVMESQVSEKNSLLSGYMNNVLLLSNTMEKELGRMSDKKEIQNRLIDNLNHSSSADGIFYIDLDNREALVFHDGEPDIYSSTYGDISCVIGKPESSYSIALARNWRPKLSDEDWADAGQFWDMRSSGGTWFFNDERMYYVLTQEKKGDRLIMGLEISRDMLDTYLKLDNPPYGGMAVLLLSEDNIRYSVDPEMEGTGYTYDEKSGHISLNYKGTAYDGVRSVLQTYGYMEGGAVYVAAVCHHSELAALSYSTVIMVAGVYLFSILIAMIFSYIAIWIVLKPIQKLQEDITDQKPEEVHFKESGIVEIDRIHQALNDMAAKLEQSYSRYSFAMESAGDNVGSFEYQDKAGKVKLSPSIWHLLDIRPDRRKPVGEMDYGQWQDILGRMERIHELEDGYSFVDQSGNRRAVSIRQRTEENGVFGMMIDKTDAYKEIVRLRNISQHDQLTGLYNAAYLKKEGQKILDDNRNMVNALVFCDLDNLKYINDNFGHEMGDRYLKAMADMLADMAAQEQCVAVRLSGDEFVLFFYGYSDRETILNKVEEGYGQRPLIHLPDGTGHRINASVGLAFAQRETERMDDLINRADRAMYRVKHGNKNGIAVYDKSDEAGPA</sequence>
<dbReference type="EMBL" id="JAAITT010000034">
    <property type="protein sequence ID" value="NSJ51068.1"/>
    <property type="molecule type" value="Genomic_DNA"/>
</dbReference>
<dbReference type="InterPro" id="IPR050469">
    <property type="entry name" value="Diguanylate_Cyclase"/>
</dbReference>
<dbReference type="Proteomes" id="UP000669239">
    <property type="component" value="Unassembled WGS sequence"/>
</dbReference>
<name>A0AAW5BZX3_9FIRM</name>
<gene>
    <name evidence="4" type="ORF">G5B36_20480</name>
    <name evidence="3" type="ORF">L0N08_15520</name>
</gene>
<dbReference type="Gene3D" id="3.30.70.270">
    <property type="match status" value="1"/>
</dbReference>
<protein>
    <submittedName>
        <fullName evidence="3">GGDEF domain-containing protein</fullName>
    </submittedName>
</protein>
<dbReference type="PANTHER" id="PTHR45138">
    <property type="entry name" value="REGULATORY COMPONENTS OF SENSORY TRANSDUCTION SYSTEM"/>
    <property type="match status" value="1"/>
</dbReference>
<dbReference type="Proteomes" id="UP001299608">
    <property type="component" value="Unassembled WGS sequence"/>
</dbReference>
<reference evidence="4" key="2">
    <citation type="submission" date="2020-02" db="EMBL/GenBank/DDBJ databases">
        <authorList>
            <person name="Littmann E."/>
            <person name="Sorbara M."/>
        </authorList>
    </citation>
    <scope>NUCLEOTIDE SEQUENCE</scope>
    <source>
        <strain evidence="4">MSK.1.17</strain>
    </source>
</reference>
<dbReference type="GO" id="GO:0043709">
    <property type="term" value="P:cell adhesion involved in single-species biofilm formation"/>
    <property type="evidence" value="ECO:0007669"/>
    <property type="project" value="TreeGrafter"/>
</dbReference>
<reference evidence="3" key="3">
    <citation type="submission" date="2022-01" db="EMBL/GenBank/DDBJ databases">
        <title>Collection of gut derived symbiotic bacterial strains cultured from healthy donors.</title>
        <authorList>
            <person name="Lin H."/>
            <person name="Kohout C."/>
            <person name="Waligurski E."/>
            <person name="Pamer E.G."/>
        </authorList>
    </citation>
    <scope>NUCLEOTIDE SEQUENCE</scope>
    <source>
        <strain evidence="3">DFI.6.55</strain>
    </source>
</reference>
<dbReference type="SUPFAM" id="SSF55073">
    <property type="entry name" value="Nucleotide cyclase"/>
    <property type="match status" value="1"/>
</dbReference>
<keyword evidence="1" id="KW-1133">Transmembrane helix</keyword>
<comment type="caution">
    <text evidence="3">The sequence shown here is derived from an EMBL/GenBank/DDBJ whole genome shotgun (WGS) entry which is preliminary data.</text>
</comment>
<dbReference type="SMART" id="SM00267">
    <property type="entry name" value="GGDEF"/>
    <property type="match status" value="1"/>
</dbReference>
<evidence type="ECO:0000313" key="3">
    <source>
        <dbReference type="EMBL" id="MCG4746832.1"/>
    </source>
</evidence>
<evidence type="ECO:0000259" key="2">
    <source>
        <dbReference type="PROSITE" id="PS50887"/>
    </source>
</evidence>
<dbReference type="AlphaFoldDB" id="A0AAW5BZX3"/>
<evidence type="ECO:0000256" key="1">
    <source>
        <dbReference type="SAM" id="Phobius"/>
    </source>
</evidence>
<organism evidence="3 6">
    <name type="scientific">Enterocloster aldenensis</name>
    <dbReference type="NCBI Taxonomy" id="358742"/>
    <lineage>
        <taxon>Bacteria</taxon>
        <taxon>Bacillati</taxon>
        <taxon>Bacillota</taxon>
        <taxon>Clostridia</taxon>
        <taxon>Lachnospirales</taxon>
        <taxon>Lachnospiraceae</taxon>
        <taxon>Enterocloster</taxon>
    </lineage>
</organism>
<dbReference type="PROSITE" id="PS50887">
    <property type="entry name" value="GGDEF"/>
    <property type="match status" value="1"/>
</dbReference>